<sequence>MGKPPIKTPGGLKNRNRAARAALGVSDDNPGRNAAALVFQHSSGDELEFRPGQSVPPPRPPGHPSARPGRLTPPPGTPLALPKDLKPPQPGVLASPPVLAT</sequence>
<evidence type="ECO:0000313" key="3">
    <source>
        <dbReference type="Proteomes" id="UP001307889"/>
    </source>
</evidence>
<accession>A0ABN7BHS0</accession>
<evidence type="ECO:0008006" key="4">
    <source>
        <dbReference type="Google" id="ProtNLM"/>
    </source>
</evidence>
<keyword evidence="3" id="KW-1185">Reference proteome</keyword>
<organism evidence="2 3">
    <name type="scientific">Nesidiocoris tenuis</name>
    <dbReference type="NCBI Taxonomy" id="355587"/>
    <lineage>
        <taxon>Eukaryota</taxon>
        <taxon>Metazoa</taxon>
        <taxon>Ecdysozoa</taxon>
        <taxon>Arthropoda</taxon>
        <taxon>Hexapoda</taxon>
        <taxon>Insecta</taxon>
        <taxon>Pterygota</taxon>
        <taxon>Neoptera</taxon>
        <taxon>Paraneoptera</taxon>
        <taxon>Hemiptera</taxon>
        <taxon>Heteroptera</taxon>
        <taxon>Panheteroptera</taxon>
        <taxon>Cimicomorpha</taxon>
        <taxon>Miridae</taxon>
        <taxon>Dicyphina</taxon>
        <taxon>Nesidiocoris</taxon>
    </lineage>
</organism>
<reference evidence="2 3" key="1">
    <citation type="submission" date="2023-09" db="EMBL/GenBank/DDBJ databases">
        <title>Nesidiocoris tenuis whole genome shotgun sequence.</title>
        <authorList>
            <person name="Shibata T."/>
            <person name="Shimoda M."/>
            <person name="Kobayashi T."/>
            <person name="Uehara T."/>
        </authorList>
    </citation>
    <scope>NUCLEOTIDE SEQUENCE [LARGE SCALE GENOMIC DNA]</scope>
    <source>
        <strain evidence="2 3">Japan</strain>
    </source>
</reference>
<evidence type="ECO:0000313" key="2">
    <source>
        <dbReference type="EMBL" id="BET02857.1"/>
    </source>
</evidence>
<proteinExistence type="predicted"/>
<name>A0ABN7BHS0_9HEMI</name>
<dbReference type="Proteomes" id="UP001307889">
    <property type="component" value="Chromosome 14"/>
</dbReference>
<dbReference type="EMBL" id="AP028922">
    <property type="protein sequence ID" value="BET02857.1"/>
    <property type="molecule type" value="Genomic_DNA"/>
</dbReference>
<gene>
    <name evidence="2" type="ORF">NTJ_15675</name>
</gene>
<feature type="compositionally biased region" description="Pro residues" evidence="1">
    <location>
        <begin position="54"/>
        <end position="63"/>
    </location>
</feature>
<feature type="region of interest" description="Disordered" evidence="1">
    <location>
        <begin position="43"/>
        <end position="101"/>
    </location>
</feature>
<protein>
    <recommendedName>
        <fullName evidence="4">WH2 domain-containing protein</fullName>
    </recommendedName>
</protein>
<evidence type="ECO:0000256" key="1">
    <source>
        <dbReference type="SAM" id="MobiDB-lite"/>
    </source>
</evidence>